<gene>
    <name evidence="7" type="ORF">DCO56_10310</name>
</gene>
<dbReference type="GO" id="GO:0016616">
    <property type="term" value="F:oxidoreductase activity, acting on the CH-OH group of donors, NAD or NADP as acceptor"/>
    <property type="evidence" value="ECO:0007669"/>
    <property type="project" value="InterPro"/>
</dbReference>
<evidence type="ECO:0000313" key="7">
    <source>
        <dbReference type="EMBL" id="PUV25310.1"/>
    </source>
</evidence>
<keyword evidence="3" id="KW-0520">NAD</keyword>
<keyword evidence="8" id="KW-1185">Reference proteome</keyword>
<evidence type="ECO:0000256" key="1">
    <source>
        <dbReference type="ARBA" id="ARBA00005854"/>
    </source>
</evidence>
<dbReference type="PANTHER" id="PTHR43761">
    <property type="entry name" value="D-ISOMER SPECIFIC 2-HYDROXYACID DEHYDROGENASE FAMILY PROTEIN (AFU_ORTHOLOGUE AFUA_1G13630)"/>
    <property type="match status" value="1"/>
</dbReference>
<evidence type="ECO:0000259" key="6">
    <source>
        <dbReference type="Pfam" id="PF02826"/>
    </source>
</evidence>
<dbReference type="Pfam" id="PF00389">
    <property type="entry name" value="2-Hacid_dh"/>
    <property type="match status" value="1"/>
</dbReference>
<feature type="domain" description="D-isomer specific 2-hydroxyacid dehydrogenase catalytic" evidence="5">
    <location>
        <begin position="27"/>
        <end position="312"/>
    </location>
</feature>
<dbReference type="Proteomes" id="UP000250831">
    <property type="component" value="Unassembled WGS sequence"/>
</dbReference>
<evidence type="ECO:0000256" key="2">
    <source>
        <dbReference type="ARBA" id="ARBA00023002"/>
    </source>
</evidence>
<dbReference type="Pfam" id="PF02826">
    <property type="entry name" value="2-Hacid_dh_C"/>
    <property type="match status" value="1"/>
</dbReference>
<comment type="similarity">
    <text evidence="1 4">Belongs to the D-isomer specific 2-hydroxyacid dehydrogenase family.</text>
</comment>
<evidence type="ECO:0000256" key="4">
    <source>
        <dbReference type="RuleBase" id="RU003719"/>
    </source>
</evidence>
<dbReference type="Gene3D" id="3.40.50.720">
    <property type="entry name" value="NAD(P)-binding Rossmann-like Domain"/>
    <property type="match status" value="2"/>
</dbReference>
<dbReference type="EMBL" id="QCXX01000002">
    <property type="protein sequence ID" value="PUV25310.1"/>
    <property type="molecule type" value="Genomic_DNA"/>
</dbReference>
<keyword evidence="2 4" id="KW-0560">Oxidoreductase</keyword>
<dbReference type="PANTHER" id="PTHR43761:SF1">
    <property type="entry name" value="D-ISOMER SPECIFIC 2-HYDROXYACID DEHYDROGENASE CATALYTIC DOMAIN-CONTAINING PROTEIN-RELATED"/>
    <property type="match status" value="1"/>
</dbReference>
<evidence type="ECO:0000256" key="3">
    <source>
        <dbReference type="ARBA" id="ARBA00023027"/>
    </source>
</evidence>
<accession>A0A363NX61</accession>
<organism evidence="7 8">
    <name type="scientific">Sphingobacterium athyrii</name>
    <dbReference type="NCBI Taxonomy" id="2152717"/>
    <lineage>
        <taxon>Bacteria</taxon>
        <taxon>Pseudomonadati</taxon>
        <taxon>Bacteroidota</taxon>
        <taxon>Sphingobacteriia</taxon>
        <taxon>Sphingobacteriales</taxon>
        <taxon>Sphingobacteriaceae</taxon>
        <taxon>Sphingobacterium</taxon>
    </lineage>
</organism>
<dbReference type="InterPro" id="IPR029753">
    <property type="entry name" value="D-isomer_DH_CS"/>
</dbReference>
<dbReference type="GO" id="GO:0051287">
    <property type="term" value="F:NAD binding"/>
    <property type="evidence" value="ECO:0007669"/>
    <property type="project" value="InterPro"/>
</dbReference>
<feature type="domain" description="D-isomer specific 2-hydroxyacid dehydrogenase NAD-binding" evidence="6">
    <location>
        <begin position="105"/>
        <end position="281"/>
    </location>
</feature>
<evidence type="ECO:0000259" key="5">
    <source>
        <dbReference type="Pfam" id="PF00389"/>
    </source>
</evidence>
<dbReference type="PROSITE" id="PS00671">
    <property type="entry name" value="D_2_HYDROXYACID_DH_3"/>
    <property type="match status" value="1"/>
</dbReference>
<dbReference type="InterPro" id="IPR050418">
    <property type="entry name" value="D-iso_2-hydroxyacid_DH_PdxB"/>
</dbReference>
<evidence type="ECO:0000313" key="8">
    <source>
        <dbReference type="Proteomes" id="UP000250831"/>
    </source>
</evidence>
<dbReference type="SUPFAM" id="SSF52283">
    <property type="entry name" value="Formate/glycerate dehydrogenase catalytic domain-like"/>
    <property type="match status" value="1"/>
</dbReference>
<dbReference type="InterPro" id="IPR006139">
    <property type="entry name" value="D-isomer_2_OHA_DH_cat_dom"/>
</dbReference>
<sequence>MKIVLLDKKYFLSDFPQNEWGAVWEEYDDTPEDKILARLSGAHIALTHGVKLNREIVSKLPDLKMISVNSTGYERIDVEACKEFGVTVCNIKDWCTNSVVEHILSCMFALNRLLPSYHSFVRNGNWKATPYEIAFKPAKELRGSVIGIVGYGMLGKHLKSVCQAMGLTVLVSEHKNRTSVRNGYTLFNQVVRQSDFLVIQTPLSNETYHMISTEEFEMMQDDAYLINCGRGGLIDEGALLKALEQNKIGGAALDVLEAETFENKALLHYKGSNLILSPHIAFASVQSIKKNTEMVLDNVRQYINGSPINVVN</sequence>
<dbReference type="AlphaFoldDB" id="A0A363NX61"/>
<reference evidence="7 8" key="1">
    <citation type="submission" date="2018-04" db="EMBL/GenBank/DDBJ databases">
        <title>Sphingobacterium sp. M46 Genome.</title>
        <authorList>
            <person name="Cheng J."/>
            <person name="Li Y."/>
        </authorList>
    </citation>
    <scope>NUCLEOTIDE SEQUENCE [LARGE SCALE GENOMIC DNA]</scope>
    <source>
        <strain evidence="7 8">M46</strain>
    </source>
</reference>
<proteinExistence type="inferred from homology"/>
<dbReference type="InterPro" id="IPR036291">
    <property type="entry name" value="NAD(P)-bd_dom_sf"/>
</dbReference>
<dbReference type="RefSeq" id="WP_108633645.1">
    <property type="nucleotide sequence ID" value="NZ_QCXX01000002.1"/>
</dbReference>
<dbReference type="OrthoDB" id="9805416at2"/>
<dbReference type="InterPro" id="IPR006140">
    <property type="entry name" value="D-isomer_DH_NAD-bd"/>
</dbReference>
<evidence type="ECO:0008006" key="9">
    <source>
        <dbReference type="Google" id="ProtNLM"/>
    </source>
</evidence>
<dbReference type="SUPFAM" id="SSF51735">
    <property type="entry name" value="NAD(P)-binding Rossmann-fold domains"/>
    <property type="match status" value="1"/>
</dbReference>
<name>A0A363NX61_9SPHI</name>
<comment type="caution">
    <text evidence="7">The sequence shown here is derived from an EMBL/GenBank/DDBJ whole genome shotgun (WGS) entry which is preliminary data.</text>
</comment>
<protein>
    <recommendedName>
        <fullName evidence="9">Hydroxyacid dehydrogenase</fullName>
    </recommendedName>
</protein>